<evidence type="ECO:0000313" key="1">
    <source>
        <dbReference type="EMBL" id="JAD86073.1"/>
    </source>
</evidence>
<name>A0A0A9DHC4_ARUDO</name>
<accession>A0A0A9DHC4</accession>
<reference evidence="1" key="1">
    <citation type="submission" date="2014-09" db="EMBL/GenBank/DDBJ databases">
        <authorList>
            <person name="Magalhaes I.L.F."/>
            <person name="Oliveira U."/>
            <person name="Santos F.R."/>
            <person name="Vidigal T.H.D.A."/>
            <person name="Brescovit A.D."/>
            <person name="Santos A.J."/>
        </authorList>
    </citation>
    <scope>NUCLEOTIDE SEQUENCE</scope>
    <source>
        <tissue evidence="1">Shoot tissue taken approximately 20 cm above the soil surface</tissue>
    </source>
</reference>
<protein>
    <submittedName>
        <fullName evidence="1">Uncharacterized protein</fullName>
    </submittedName>
</protein>
<sequence>MMYDLKAYTMPHWLHRLDWYRLNMSELLMICHFKR</sequence>
<dbReference type="EMBL" id="GBRH01211822">
    <property type="protein sequence ID" value="JAD86073.1"/>
    <property type="molecule type" value="Transcribed_RNA"/>
</dbReference>
<proteinExistence type="predicted"/>
<dbReference type="AlphaFoldDB" id="A0A0A9DHC4"/>
<organism evidence="1">
    <name type="scientific">Arundo donax</name>
    <name type="common">Giant reed</name>
    <name type="synonym">Donax arundinaceus</name>
    <dbReference type="NCBI Taxonomy" id="35708"/>
    <lineage>
        <taxon>Eukaryota</taxon>
        <taxon>Viridiplantae</taxon>
        <taxon>Streptophyta</taxon>
        <taxon>Embryophyta</taxon>
        <taxon>Tracheophyta</taxon>
        <taxon>Spermatophyta</taxon>
        <taxon>Magnoliopsida</taxon>
        <taxon>Liliopsida</taxon>
        <taxon>Poales</taxon>
        <taxon>Poaceae</taxon>
        <taxon>PACMAD clade</taxon>
        <taxon>Arundinoideae</taxon>
        <taxon>Arundineae</taxon>
        <taxon>Arundo</taxon>
    </lineage>
</organism>
<reference evidence="1" key="2">
    <citation type="journal article" date="2015" name="Data Brief">
        <title>Shoot transcriptome of the giant reed, Arundo donax.</title>
        <authorList>
            <person name="Barrero R.A."/>
            <person name="Guerrero F.D."/>
            <person name="Moolhuijzen P."/>
            <person name="Goolsby J.A."/>
            <person name="Tidwell J."/>
            <person name="Bellgard S.E."/>
            <person name="Bellgard M.I."/>
        </authorList>
    </citation>
    <scope>NUCLEOTIDE SEQUENCE</scope>
    <source>
        <tissue evidence="1">Shoot tissue taken approximately 20 cm above the soil surface</tissue>
    </source>
</reference>